<evidence type="ECO:0000256" key="5">
    <source>
        <dbReference type="ARBA" id="ARBA00023125"/>
    </source>
</evidence>
<keyword evidence="4 7" id="KW-0805">Transcription regulation</keyword>
<keyword evidence="3 7" id="KW-0963">Cytoplasm</keyword>
<sequence>MKKSDRLQLIKELVLRYPIDTQDEIVERLKEAGVVATQATVSRDIKELGIIKVPSESGYIYGFSKTNAAKLQISNIRQLSTMNNMVNLRLVPGSATVLKRQILEFFADEIFSIIADDDSILLIVKDEAVIPQMEQTMKVW</sequence>
<dbReference type="Proteomes" id="UP001549055">
    <property type="component" value="Unassembled WGS sequence"/>
</dbReference>
<evidence type="ECO:0000256" key="1">
    <source>
        <dbReference type="ARBA" id="ARBA00004496"/>
    </source>
</evidence>
<evidence type="ECO:0000256" key="6">
    <source>
        <dbReference type="ARBA" id="ARBA00023163"/>
    </source>
</evidence>
<dbReference type="InterPro" id="IPR001669">
    <property type="entry name" value="Arg_repress"/>
</dbReference>
<dbReference type="Pfam" id="PF01316">
    <property type="entry name" value="Arg_repressor"/>
    <property type="match status" value="1"/>
</dbReference>
<dbReference type="InterPro" id="IPR036388">
    <property type="entry name" value="WH-like_DNA-bd_sf"/>
</dbReference>
<protein>
    <recommendedName>
        <fullName evidence="7">Arginine repressor</fullName>
    </recommendedName>
</protein>
<accession>A0ABV2JJQ2</accession>
<keyword evidence="6 7" id="KW-0804">Transcription</keyword>
<dbReference type="Gene3D" id="3.30.1360.40">
    <property type="match status" value="1"/>
</dbReference>
<proteinExistence type="inferred from homology"/>
<keyword evidence="11" id="KW-1185">Reference proteome</keyword>
<dbReference type="SUPFAM" id="SSF46785">
    <property type="entry name" value="Winged helix' DNA-binding domain"/>
    <property type="match status" value="1"/>
</dbReference>
<evidence type="ECO:0000256" key="3">
    <source>
        <dbReference type="ARBA" id="ARBA00022490"/>
    </source>
</evidence>
<comment type="similarity">
    <text evidence="2 7">Belongs to the ArgR family.</text>
</comment>
<dbReference type="PRINTS" id="PR01467">
    <property type="entry name" value="ARGREPRESSOR"/>
</dbReference>
<evidence type="ECO:0000256" key="2">
    <source>
        <dbReference type="ARBA" id="ARBA00008316"/>
    </source>
</evidence>
<dbReference type="SUPFAM" id="SSF55252">
    <property type="entry name" value="C-terminal domain of arginine repressor"/>
    <property type="match status" value="1"/>
</dbReference>
<evidence type="ECO:0000313" key="10">
    <source>
        <dbReference type="EMBL" id="MET3644156.1"/>
    </source>
</evidence>
<dbReference type="PANTHER" id="PTHR34471:SF1">
    <property type="entry name" value="ARGININE REPRESSOR"/>
    <property type="match status" value="1"/>
</dbReference>
<comment type="subcellular location">
    <subcellularLocation>
        <location evidence="1 7">Cytoplasm</location>
    </subcellularLocation>
</comment>
<reference evidence="10 11" key="1">
    <citation type="submission" date="2024-06" db="EMBL/GenBank/DDBJ databases">
        <title>Genomic Encyclopedia of Type Strains, Phase IV (KMG-IV): sequencing the most valuable type-strain genomes for metagenomic binning, comparative biology and taxonomic classification.</title>
        <authorList>
            <person name="Goeker M."/>
        </authorList>
    </citation>
    <scope>NUCLEOTIDE SEQUENCE [LARGE SCALE GENOMIC DNA]</scope>
    <source>
        <strain evidence="10 11">DSM 15349</strain>
    </source>
</reference>
<dbReference type="PANTHER" id="PTHR34471">
    <property type="entry name" value="ARGININE REPRESSOR"/>
    <property type="match status" value="1"/>
</dbReference>
<evidence type="ECO:0000256" key="4">
    <source>
        <dbReference type="ARBA" id="ARBA00023015"/>
    </source>
</evidence>
<keyword evidence="7" id="KW-0028">Amino-acid biosynthesis</keyword>
<dbReference type="RefSeq" id="WP_253363457.1">
    <property type="nucleotide sequence ID" value="NZ_JALJXU010000002.1"/>
</dbReference>
<name>A0ABV2JJQ2_9STRE</name>
<dbReference type="Gene3D" id="1.10.10.10">
    <property type="entry name" value="Winged helix-like DNA-binding domain superfamily/Winged helix DNA-binding domain"/>
    <property type="match status" value="1"/>
</dbReference>
<comment type="caution">
    <text evidence="10">The sequence shown here is derived from an EMBL/GenBank/DDBJ whole genome shotgun (WGS) entry which is preliminary data.</text>
</comment>
<comment type="pathway">
    <text evidence="7">Amino-acid biosynthesis; L-arginine biosynthesis [regulation].</text>
</comment>
<dbReference type="Pfam" id="PF02863">
    <property type="entry name" value="Arg_repressor_C"/>
    <property type="match status" value="1"/>
</dbReference>
<gene>
    <name evidence="7" type="primary">argR</name>
    <name evidence="10" type="ORF">ABID27_000778</name>
</gene>
<dbReference type="InterPro" id="IPR020899">
    <property type="entry name" value="Arg_repress_C"/>
</dbReference>
<comment type="function">
    <text evidence="7">Regulates arginine biosynthesis genes.</text>
</comment>
<keyword evidence="7" id="KW-0678">Repressor</keyword>
<keyword evidence="7" id="KW-0055">Arginine biosynthesis</keyword>
<organism evidence="10 11">
    <name type="scientific">Streptococcus gallinaceus</name>
    <dbReference type="NCBI Taxonomy" id="165758"/>
    <lineage>
        <taxon>Bacteria</taxon>
        <taxon>Bacillati</taxon>
        <taxon>Bacillota</taxon>
        <taxon>Bacilli</taxon>
        <taxon>Lactobacillales</taxon>
        <taxon>Streptococcaceae</taxon>
        <taxon>Streptococcus</taxon>
    </lineage>
</organism>
<evidence type="ECO:0000259" key="8">
    <source>
        <dbReference type="Pfam" id="PF01316"/>
    </source>
</evidence>
<dbReference type="EMBL" id="JBEPMK010000002">
    <property type="protein sequence ID" value="MET3644156.1"/>
    <property type="molecule type" value="Genomic_DNA"/>
</dbReference>
<evidence type="ECO:0000313" key="11">
    <source>
        <dbReference type="Proteomes" id="UP001549055"/>
    </source>
</evidence>
<feature type="domain" description="Arginine repressor DNA-binding" evidence="8">
    <location>
        <begin position="1"/>
        <end position="59"/>
    </location>
</feature>
<dbReference type="InterPro" id="IPR036390">
    <property type="entry name" value="WH_DNA-bd_sf"/>
</dbReference>
<dbReference type="InterPro" id="IPR036251">
    <property type="entry name" value="Arg_repress_C_sf"/>
</dbReference>
<feature type="domain" description="Arginine repressor C-terminal" evidence="9">
    <location>
        <begin position="78"/>
        <end position="137"/>
    </location>
</feature>
<dbReference type="HAMAP" id="MF_00173">
    <property type="entry name" value="Arg_repressor"/>
    <property type="match status" value="1"/>
</dbReference>
<evidence type="ECO:0000256" key="7">
    <source>
        <dbReference type="HAMAP-Rule" id="MF_00173"/>
    </source>
</evidence>
<keyword evidence="5 7" id="KW-0238">DNA-binding</keyword>
<dbReference type="InterPro" id="IPR020900">
    <property type="entry name" value="Arg_repress_DNA-bd"/>
</dbReference>
<evidence type="ECO:0000259" key="9">
    <source>
        <dbReference type="Pfam" id="PF02863"/>
    </source>
</evidence>